<dbReference type="EMBL" id="JGZK01000002">
    <property type="protein sequence ID" value="KFI87919.1"/>
    <property type="molecule type" value="Genomic_DNA"/>
</dbReference>
<feature type="domain" description="Type II methyltransferase M.TaqI-like" evidence="6">
    <location>
        <begin position="844"/>
        <end position="987"/>
    </location>
</feature>
<dbReference type="InterPro" id="IPR011639">
    <property type="entry name" value="MethylTrfase_TaqI-like_dom"/>
</dbReference>
<dbReference type="GO" id="GO:0032259">
    <property type="term" value="P:methylation"/>
    <property type="evidence" value="ECO:0007669"/>
    <property type="project" value="UniProtKB-KW"/>
</dbReference>
<dbReference type="Pfam" id="PF07669">
    <property type="entry name" value="Eco57I"/>
    <property type="match status" value="1"/>
</dbReference>
<dbReference type="GO" id="GO:0003676">
    <property type="term" value="F:nucleic acid binding"/>
    <property type="evidence" value="ECO:0007669"/>
    <property type="project" value="InterPro"/>
</dbReference>
<evidence type="ECO:0000313" key="8">
    <source>
        <dbReference type="Proteomes" id="UP000028984"/>
    </source>
</evidence>
<evidence type="ECO:0000256" key="4">
    <source>
        <dbReference type="ARBA" id="ARBA00022691"/>
    </source>
</evidence>
<evidence type="ECO:0000259" key="6">
    <source>
        <dbReference type="Pfam" id="PF07669"/>
    </source>
</evidence>
<dbReference type="PANTHER" id="PTHR33841">
    <property type="entry name" value="DNA METHYLTRANSFERASE YEEA-RELATED"/>
    <property type="match status" value="1"/>
</dbReference>
<evidence type="ECO:0000256" key="5">
    <source>
        <dbReference type="ARBA" id="ARBA00047942"/>
    </source>
</evidence>
<dbReference type="InterPro" id="IPR029063">
    <property type="entry name" value="SAM-dependent_MTases_sf"/>
</dbReference>
<gene>
    <name evidence="7" type="ORF">BREU_0696</name>
</gene>
<dbReference type="EC" id="2.1.1.72" evidence="1"/>
<comment type="catalytic activity">
    <reaction evidence="5">
        <text>a 2'-deoxyadenosine in DNA + S-adenosyl-L-methionine = an N(6)-methyl-2'-deoxyadenosine in DNA + S-adenosyl-L-homocysteine + H(+)</text>
        <dbReference type="Rhea" id="RHEA:15197"/>
        <dbReference type="Rhea" id="RHEA-COMP:12418"/>
        <dbReference type="Rhea" id="RHEA-COMP:12419"/>
        <dbReference type="ChEBI" id="CHEBI:15378"/>
        <dbReference type="ChEBI" id="CHEBI:57856"/>
        <dbReference type="ChEBI" id="CHEBI:59789"/>
        <dbReference type="ChEBI" id="CHEBI:90615"/>
        <dbReference type="ChEBI" id="CHEBI:90616"/>
        <dbReference type="EC" id="2.1.1.72"/>
    </reaction>
</comment>
<dbReference type="GO" id="GO:0009007">
    <property type="term" value="F:site-specific DNA-methyltransferase (adenine-specific) activity"/>
    <property type="evidence" value="ECO:0007669"/>
    <property type="project" value="UniProtKB-EC"/>
</dbReference>
<accession>A0A087CXB9</accession>
<evidence type="ECO:0000313" key="7">
    <source>
        <dbReference type="EMBL" id="KFI87919.1"/>
    </source>
</evidence>
<dbReference type="RefSeq" id="WP_052381980.1">
    <property type="nucleotide sequence ID" value="NZ_JDUW01000016.1"/>
</dbReference>
<dbReference type="eggNOG" id="COG1002">
    <property type="taxonomic scope" value="Bacteria"/>
</dbReference>
<dbReference type="Proteomes" id="UP000028984">
    <property type="component" value="Unassembled WGS sequence"/>
</dbReference>
<dbReference type="PANTHER" id="PTHR33841:SF1">
    <property type="entry name" value="DNA METHYLTRANSFERASE A"/>
    <property type="match status" value="1"/>
</dbReference>
<keyword evidence="2 7" id="KW-0489">Methyltransferase</keyword>
<dbReference type="Gene3D" id="3.40.50.150">
    <property type="entry name" value="Vaccinia Virus protein VP39"/>
    <property type="match status" value="2"/>
</dbReference>
<reference evidence="7 8" key="1">
    <citation type="submission" date="2014-03" db="EMBL/GenBank/DDBJ databases">
        <title>Genomics of Bifidobacteria.</title>
        <authorList>
            <person name="Ventura M."/>
            <person name="Milani C."/>
            <person name="Lugli G.A."/>
        </authorList>
    </citation>
    <scope>NUCLEOTIDE SEQUENCE [LARGE SCALE GENOMIC DNA]</scope>
    <source>
        <strain evidence="7 8">DSM 23975</strain>
    </source>
</reference>
<dbReference type="SUPFAM" id="SSF53335">
    <property type="entry name" value="S-adenosyl-L-methionine-dependent methyltransferases"/>
    <property type="match status" value="1"/>
</dbReference>
<dbReference type="InterPro" id="IPR002052">
    <property type="entry name" value="DNA_methylase_N6_adenine_CS"/>
</dbReference>
<evidence type="ECO:0000256" key="3">
    <source>
        <dbReference type="ARBA" id="ARBA00022679"/>
    </source>
</evidence>
<evidence type="ECO:0000256" key="2">
    <source>
        <dbReference type="ARBA" id="ARBA00022603"/>
    </source>
</evidence>
<dbReference type="STRING" id="1437610.BREU_0696"/>
<name>A0A087CXB9_9BIFI</name>
<sequence length="1627" mass="185018">MSDNDLNETFPGLESVNGFYTPFYMQELFPKAVRSVIAEQWKDLPAERKPAYRVRAQRQAYAAIVNNESDLLEEESIGAFVDGLLDALGYVHDASTVVNAGLVDQQSGVQIPVHMQVNDSQGRPQVQILVSLVNDPDSSILESPVEQSSYTCEECARMLLADFDEPARWIVAIGLHQAVLIDRRKWGDKQCMLFDFDTIFSRNEPHVYNAVAVLLHRTSLCPADGDSVLDSFDDESSKQAVSVSDSLRSALRECVEILGNEVIHDWTVNKRRPLDGPDGIDASDLTVQCLRYMYRLLFLLFIEAKPDLGYAPMKSEIYRTAYSLESLRDIAEQMRGRMDEAEDTTYLADTLRKLNHLVFDGYPMSASMLKHVQNSAIADAMFVVPPLKAHIFDPQRTALIENAVLRDSVMLQIIDLMSVTTAGQSDSGKKGKIARRQRISYATLGISQMGAVYEALLSYRGFIAKEQLYEVKRAQDDFDPLKVGYFVGEGQLHEYSEDERVRYASGPHKGEPRTYAPGTFIYRLAGRERETSASFYTPDSLAECLVRYALKEIEPRIHQATDILNLKICEPAMGSATFLNETINQLAAKYLSMREKERVAEEGPGAAIPAERRQAELQRVKMFIADRNIYGVDLNPIAVELGEVSLWLNTICEGSFVPWFGTQLRCGNSLIGARRAGYTESDLKTKAKNRHWYEVAPKRIGFDASSSRENRVYRFFTGDPGMCSYDDKIVKSVERNHLDMIKQWRKAFTAPYSDAQVHVMKQLSKATDELWRGQIAKRQKLEHDTRDQLAIYGYSDTDEEKLTKSNRHSTQGSLDAHVFDSVNLTIREKDEKMDSTYKSEHARNASEYARLKLAMDYWCALWFWPIGKADKLPTRAEYLADVSMILTGDVSSENFDLLYEGGQLTLDEAVGDNETPHDYVTDHKVNLDELRNSNRPINERIRMVEEIAAEQHFFHWELEFADVFKDGGFDFMVGNPPWVKLQWTAADAISDVNPRYAVKAISASDLNKKLPDLLTDQRTHDTFVHEFESVQGQLSFYNSKGNYSLLQGQQTNLFRCFLPNAFDFTRQQNGVSAFVHPDEIYGDTKASILREQMMCRLKYHFQFVNERKLFVGVDHHTVFSLNVYQNPELADTSVRFDSIWNLYEPKTIDECYASDGSGDIPTIKDETAGTWNIRGHKDRIISVDEHALKMFSKLVGDGTEESWRTTPVVGVYARELVTALERMAEVPKTLRDYDNVVTYSGMWHETNSRKDGTIRDDVHFPSDGEPVIFSSPFIGVGNPLLQSTRRNYKTNSDYDFVDLTTIGEDYEPRVKYAQACSDSEYEQRIQKMANGSRFDAVYRLACRGMVPLSGERTLQLAGVHPGVAWVHAIAGYGVHPERYALLALMSGLQAALPYDFFVRSIGKMNINATTLSMTPIPDSCLSSEIALRGLLLNCLTKPFAELWESCWEDAYTSMGWAKDEPRLTPETFSALTREWNWHTPLRTDYERRQALVELDVLASMALGLTLDELIDIYRLTFTVLKGYEDDTWYDANGRIVFSKKNYGDLIYKRVDFNKIRNAQAGRVFTRTITDDTQPGGPFERTIEYVAPFDRCDRIDDYRTAWAFFEHKYASQLAVERSDRATRSTQSD</sequence>
<proteinExistence type="predicted"/>
<organism evidence="7 8">
    <name type="scientific">Bifidobacterium reuteri DSM 23975</name>
    <dbReference type="NCBI Taxonomy" id="1437610"/>
    <lineage>
        <taxon>Bacteria</taxon>
        <taxon>Bacillati</taxon>
        <taxon>Actinomycetota</taxon>
        <taxon>Actinomycetes</taxon>
        <taxon>Bifidobacteriales</taxon>
        <taxon>Bifidobacteriaceae</taxon>
        <taxon>Bifidobacterium</taxon>
    </lineage>
</organism>
<keyword evidence="3" id="KW-0808">Transferase</keyword>
<dbReference type="InterPro" id="IPR050953">
    <property type="entry name" value="N4_N6_ade-DNA_methylase"/>
</dbReference>
<dbReference type="GO" id="GO:0006304">
    <property type="term" value="P:DNA modification"/>
    <property type="evidence" value="ECO:0007669"/>
    <property type="project" value="InterPro"/>
</dbReference>
<evidence type="ECO:0000256" key="1">
    <source>
        <dbReference type="ARBA" id="ARBA00011900"/>
    </source>
</evidence>
<protein>
    <recommendedName>
        <fullName evidence="1">site-specific DNA-methyltransferase (adenine-specific)</fullName>
        <ecNumber evidence="1">2.1.1.72</ecNumber>
    </recommendedName>
</protein>
<keyword evidence="8" id="KW-1185">Reference proteome</keyword>
<keyword evidence="4" id="KW-0949">S-adenosyl-L-methionine</keyword>
<dbReference type="PROSITE" id="PS00092">
    <property type="entry name" value="N6_MTASE"/>
    <property type="match status" value="1"/>
</dbReference>
<comment type="caution">
    <text evidence="7">The sequence shown here is derived from an EMBL/GenBank/DDBJ whole genome shotgun (WGS) entry which is preliminary data.</text>
</comment>